<reference evidence="1 2" key="1">
    <citation type="journal article" date="2022" name="G3 (Bethesda)">
        <title>Whole-genome sequence and methylome profiling of the almond [Prunus dulcis (Mill.) D.A. Webb] cultivar 'Nonpareil'.</title>
        <authorList>
            <person name="D'Amico-Willman K.M."/>
            <person name="Ouma W.Z."/>
            <person name="Meulia T."/>
            <person name="Sideli G.M."/>
            <person name="Gradziel T.M."/>
            <person name="Fresnedo-Ramirez J."/>
        </authorList>
    </citation>
    <scope>NUCLEOTIDE SEQUENCE [LARGE SCALE GENOMIC DNA]</scope>
    <source>
        <strain evidence="1">Clone GOH B32 T37-40</strain>
    </source>
</reference>
<keyword evidence="2" id="KW-1185">Reference proteome</keyword>
<proteinExistence type="predicted"/>
<comment type="caution">
    <text evidence="1">The sequence shown here is derived from an EMBL/GenBank/DDBJ whole genome shotgun (WGS) entry which is preliminary data.</text>
</comment>
<dbReference type="AlphaFoldDB" id="A0AAD4V1S9"/>
<dbReference type="Proteomes" id="UP001054821">
    <property type="component" value="Chromosome 7"/>
</dbReference>
<organism evidence="1 2">
    <name type="scientific">Prunus dulcis</name>
    <name type="common">Almond</name>
    <name type="synonym">Amygdalus dulcis</name>
    <dbReference type="NCBI Taxonomy" id="3755"/>
    <lineage>
        <taxon>Eukaryota</taxon>
        <taxon>Viridiplantae</taxon>
        <taxon>Streptophyta</taxon>
        <taxon>Embryophyta</taxon>
        <taxon>Tracheophyta</taxon>
        <taxon>Spermatophyta</taxon>
        <taxon>Magnoliopsida</taxon>
        <taxon>eudicotyledons</taxon>
        <taxon>Gunneridae</taxon>
        <taxon>Pentapetalae</taxon>
        <taxon>rosids</taxon>
        <taxon>fabids</taxon>
        <taxon>Rosales</taxon>
        <taxon>Rosaceae</taxon>
        <taxon>Amygdaloideae</taxon>
        <taxon>Amygdaleae</taxon>
        <taxon>Prunus</taxon>
    </lineage>
</organism>
<gene>
    <name evidence="1" type="ORF">L3X38_036025</name>
</gene>
<name>A0AAD4V1S9_PRUDU</name>
<sequence length="152" mass="16915">MEKHTWIARFGSQKHPNELHEISQENRPNFRVFRRMPAVPAAARLVILVHQDLIIAGVGVHEAEQLIGSKCLWAFRDFFGPQQIQDRGMAREGIEVTMDGGAVVGGSGGMWSFLWQGEGSEAVGLCSSSGSYVVWLLICYNYRTVRQSSSGY</sequence>
<evidence type="ECO:0000313" key="1">
    <source>
        <dbReference type="EMBL" id="KAI5316318.1"/>
    </source>
</evidence>
<accession>A0AAD4V1S9</accession>
<dbReference type="EMBL" id="JAJFAZ020000007">
    <property type="protein sequence ID" value="KAI5316318.1"/>
    <property type="molecule type" value="Genomic_DNA"/>
</dbReference>
<evidence type="ECO:0000313" key="2">
    <source>
        <dbReference type="Proteomes" id="UP001054821"/>
    </source>
</evidence>
<protein>
    <submittedName>
        <fullName evidence="1">Uncharacterized protein</fullName>
    </submittedName>
</protein>